<dbReference type="GO" id="GO:0016020">
    <property type="term" value="C:membrane"/>
    <property type="evidence" value="ECO:0007669"/>
    <property type="project" value="InterPro"/>
</dbReference>
<keyword evidence="4" id="KW-0560">Oxidoreductase</keyword>
<feature type="domain" description="Pyrrolo-quinoline quinone repeat" evidence="5">
    <location>
        <begin position="56"/>
        <end position="360"/>
    </location>
</feature>
<dbReference type="InterPro" id="IPR002372">
    <property type="entry name" value="PQQ_rpt_dom"/>
</dbReference>
<proteinExistence type="inferred from homology"/>
<reference evidence="6" key="1">
    <citation type="submission" date="2018-05" db="EMBL/GenBank/DDBJ databases">
        <authorList>
            <person name="Lanie J.A."/>
            <person name="Ng W.-L."/>
            <person name="Kazmierczak K.M."/>
            <person name="Andrzejewski T.M."/>
            <person name="Davidsen T.M."/>
            <person name="Wayne K.J."/>
            <person name="Tettelin H."/>
            <person name="Glass J.I."/>
            <person name="Rusch D."/>
            <person name="Podicherti R."/>
            <person name="Tsui H.-C.T."/>
            <person name="Winkler M.E."/>
        </authorList>
    </citation>
    <scope>NUCLEOTIDE SEQUENCE</scope>
</reference>
<feature type="domain" description="Pyrrolo-quinoline quinone repeat" evidence="5">
    <location>
        <begin position="472"/>
        <end position="535"/>
    </location>
</feature>
<dbReference type="GO" id="GO:0016614">
    <property type="term" value="F:oxidoreductase activity, acting on CH-OH group of donors"/>
    <property type="evidence" value="ECO:0007669"/>
    <property type="project" value="InterPro"/>
</dbReference>
<protein>
    <recommendedName>
        <fullName evidence="5">Pyrrolo-quinoline quinone repeat domain-containing protein</fullName>
    </recommendedName>
</protein>
<evidence type="ECO:0000259" key="5">
    <source>
        <dbReference type="Pfam" id="PF01011"/>
    </source>
</evidence>
<dbReference type="EMBL" id="UINC01001121">
    <property type="protein sequence ID" value="SUZ71425.1"/>
    <property type="molecule type" value="Genomic_DNA"/>
</dbReference>
<comment type="cofactor">
    <cofactor evidence="1">
        <name>pyrroloquinoline quinone</name>
        <dbReference type="ChEBI" id="CHEBI:58442"/>
    </cofactor>
</comment>
<dbReference type="PANTHER" id="PTHR32303:SF20">
    <property type="entry name" value="QUINOPROTEIN ETHANOL DEHYDROGENASE"/>
    <property type="match status" value="1"/>
</dbReference>
<evidence type="ECO:0000256" key="4">
    <source>
        <dbReference type="ARBA" id="ARBA00023002"/>
    </source>
</evidence>
<name>A0A381PWN3_9ZZZZ</name>
<evidence type="ECO:0000313" key="6">
    <source>
        <dbReference type="EMBL" id="SUZ71425.1"/>
    </source>
</evidence>
<gene>
    <name evidence="6" type="ORF">METZ01_LOCUS24279</name>
</gene>
<dbReference type="Pfam" id="PF01011">
    <property type="entry name" value="PQQ"/>
    <property type="match status" value="2"/>
</dbReference>
<evidence type="ECO:0000256" key="2">
    <source>
        <dbReference type="ARBA" id="ARBA00008156"/>
    </source>
</evidence>
<dbReference type="InterPro" id="IPR018391">
    <property type="entry name" value="PQQ_b-propeller_rpt"/>
</dbReference>
<organism evidence="6">
    <name type="scientific">marine metagenome</name>
    <dbReference type="NCBI Taxonomy" id="408172"/>
    <lineage>
        <taxon>unclassified sequences</taxon>
        <taxon>metagenomes</taxon>
        <taxon>ecological metagenomes</taxon>
    </lineage>
</organism>
<dbReference type="GO" id="GO:0005509">
    <property type="term" value="F:calcium ion binding"/>
    <property type="evidence" value="ECO:0007669"/>
    <property type="project" value="InterPro"/>
</dbReference>
<dbReference type="SUPFAM" id="SSF50998">
    <property type="entry name" value="Quinoprotein alcohol dehydrogenase-like"/>
    <property type="match status" value="1"/>
</dbReference>
<dbReference type="SMART" id="SM00564">
    <property type="entry name" value="PQQ"/>
    <property type="match status" value="5"/>
</dbReference>
<evidence type="ECO:0000256" key="3">
    <source>
        <dbReference type="ARBA" id="ARBA00022723"/>
    </source>
</evidence>
<dbReference type="NCBIfam" id="TIGR03075">
    <property type="entry name" value="PQQ_enz_alc_DH"/>
    <property type="match status" value="1"/>
</dbReference>
<dbReference type="PANTHER" id="PTHR32303">
    <property type="entry name" value="QUINOPROTEIN ALCOHOL DEHYDROGENASE (CYTOCHROME C)"/>
    <property type="match status" value="1"/>
</dbReference>
<sequence>MMKRYALFALLVFASPVSAVQGRSGDQATQTISPAPSFTPVTNERLLNSDAEPENWLHYSGNYFSQRYSLLDQVNSTNAGELEMQWAFQLRALDRAETTPLVVDGVMYVTEAPSNVIALDARTGSQYWRYNHDLPDDLNYCCGRNNRGVAVLGDRLYMGTLDAHLVSLDAKTGDVIWDVEVADEATGYSITGAPLLVGDKILTGVAGGEYGIRGFVDAYDEVTGELAWRLYTIPGPDDPGNETWAGNSWRTGGSPSWVTGSYDPELNLVYWGTGNPGPDWNGDVRMGDNLYSDAVLAINPDTGEMVWYFQFTPHDVHDWDSTQIPVLADTEFNGEQRKLMLWPNRNAFFYVLDRETGEFLLGEPFARMTWAEGLDQNGRPIRLPNTFPSVEGTTVSPAIGGGTNWFSPSYSPSTDLLYVNAHDGETTYYIRDQEYVAGQTFTGGGGQTPLPQANYFSAIRAISPQTAERVWEYPIQPRSTAGVLSTAGDVVFSGTIDGFFFALDAETGEELWHINVGSRVHAAPMSYSVDGKQYVAIAAGNVLYTFALRD</sequence>
<dbReference type="InterPro" id="IPR017512">
    <property type="entry name" value="PQQ_MeOH/EtOH_DH"/>
</dbReference>
<comment type="similarity">
    <text evidence="2">Belongs to the bacterial PQQ dehydrogenase family.</text>
</comment>
<dbReference type="Gene3D" id="2.140.10.10">
    <property type="entry name" value="Quinoprotein alcohol dehydrogenase-like superfamily"/>
    <property type="match status" value="1"/>
</dbReference>
<dbReference type="AlphaFoldDB" id="A0A381PWN3"/>
<accession>A0A381PWN3</accession>
<evidence type="ECO:0000256" key="1">
    <source>
        <dbReference type="ARBA" id="ARBA00001931"/>
    </source>
</evidence>
<keyword evidence="3" id="KW-0479">Metal-binding</keyword>
<dbReference type="InterPro" id="IPR011047">
    <property type="entry name" value="Quinoprotein_ADH-like_sf"/>
</dbReference>